<sequence>MCPPVSVTEAEVIDAVAHWVATCVVGLNLCPFAKREVVKQRVRYVVSQDTNEQALLVSLQAELDYLTAHPEVETTLLIPIGLLQDFYDYNDFLDQADYLLQVLDLEGVYQIASFHPDYQFGGTLAADVENYTNRSPYPVLHILREASLEQAIADYPDVEQIPERNIALMQQLGVEQLTALLAACRKQG</sequence>
<proteinExistence type="predicted"/>
<evidence type="ECO:0000313" key="2">
    <source>
        <dbReference type="Proteomes" id="UP000063953"/>
    </source>
</evidence>
<dbReference type="Proteomes" id="UP000063953">
    <property type="component" value="Chromosome"/>
</dbReference>
<dbReference type="RefSeq" id="WP_053101224.1">
    <property type="nucleotide sequence ID" value="NZ_CP012365.1"/>
</dbReference>
<accession>A0A0K1XFP6</accession>
<name>A0A0K1XFP6_9GAMM</name>
<dbReference type="AlphaFoldDB" id="A0A0K1XFP6"/>
<organism evidence="1 2">
    <name type="scientific">Thiopseudomonas alkaliphila</name>
    <dbReference type="NCBI Taxonomy" id="1697053"/>
    <lineage>
        <taxon>Bacteria</taxon>
        <taxon>Pseudomonadati</taxon>
        <taxon>Pseudomonadota</taxon>
        <taxon>Gammaproteobacteria</taxon>
        <taxon>Pseudomonadales</taxon>
        <taxon>Pseudomonadaceae</taxon>
        <taxon>Thiopseudomonas</taxon>
    </lineage>
</organism>
<dbReference type="PATRIC" id="fig|1698449.3.peg.1760"/>
<reference evidence="1 2" key="1">
    <citation type="journal article" date="2015" name="Genome Announc.">
        <title>Genome Sequences of Oblitimonas alkaliphila gen. nov. sp. nov. (Proposed), a Novel Bacterium of the Pseudomonadaceae Family.</title>
        <authorList>
            <person name="Lauer A.C."/>
            <person name="Nicholson A.C."/>
            <person name="Humrighouse B.W."/>
            <person name="Emery B."/>
            <person name="Drobish A."/>
            <person name="Juieng P."/>
            <person name="Loparev V."/>
            <person name="McQuiston J.R."/>
        </authorList>
    </citation>
    <scope>NUCLEOTIDE SEQUENCE [LARGE SCALE GENOMIC DNA]</scope>
    <source>
        <strain evidence="1 2">E5571</strain>
    </source>
</reference>
<gene>
    <name evidence="1" type="ORF">AKN88_08760</name>
</gene>
<dbReference type="Pfam" id="PF07209">
    <property type="entry name" value="DUF1415"/>
    <property type="match status" value="1"/>
</dbReference>
<protein>
    <recommendedName>
        <fullName evidence="3">Peptidase</fullName>
    </recommendedName>
</protein>
<dbReference type="EMBL" id="CP012365">
    <property type="protein sequence ID" value="AKX60007.1"/>
    <property type="molecule type" value="Genomic_DNA"/>
</dbReference>
<dbReference type="InterPro" id="IPR009858">
    <property type="entry name" value="DUF1415"/>
</dbReference>
<evidence type="ECO:0000313" key="1">
    <source>
        <dbReference type="EMBL" id="AKX60007.1"/>
    </source>
</evidence>
<keyword evidence="2" id="KW-1185">Reference proteome</keyword>
<evidence type="ECO:0008006" key="3">
    <source>
        <dbReference type="Google" id="ProtNLM"/>
    </source>
</evidence>